<dbReference type="EMBL" id="CP000498">
    <property type="protein sequence ID" value="ABN66142.2"/>
    <property type="molecule type" value="Genomic_DNA"/>
</dbReference>
<sequence>MADLRPINQPEGPLGVFSGESSSNQALNEPKPPDIDRNPHDHVAPPDSMDLDGESTDADENGDLEPSFETALSTTSEEPAQLRDNPMDGSVSQNQTQLSSTMDSFETSVSKNFHDHVIGQVHDQEMAANDENEMVSTSLESTSRSTDLPEQEDSLLIHHQHENAKTQKNKENLQNSQKNTGNLQNSKKNSKNSKNSKTTQPNVDQIFPILGTASKSAKTGLRTFNIAKQVPIPILNPKNGPSASQLQKVIVDRDSSPILQDAKTRRKQLTELHETTGHLSEEQYRQLANTYYLQKYANSLSDLNWAGQEERLKAWNVPQDFCLTALGEIARNSNEKRYVRLQIDAFYNKNDHLDQRHSMRAEEMAKIIEKHLTETIPNKWPMVSQNNNKTLNELHKSLEFLKSQFDPGSNDEFEATKDIKDKMQQLSREISFSATMRDVKDKFHTIVRDNTHVDFRFGSIVTQDRIPESAQQKSTPMTTWLERFQQLFHSPYVGSEDTFEFQLSLVRPKQLSNMYLVGIKASSDFPDPRDILDIMFHTKDFEIPQYIDTSLPSRKPSRRQDRIPYEILHQFIRKAPILNYTDKKADFTHVSFFLIGSNSDNIPNRKSIFLENVQLDIISSYQFCFRCHNNKHTTKRCPVPKSTTLFQSRPLTQWPTKVPSPNKQNHPITLTTGPRTTNQDGDGFSRPTKRSRQKTTPSPPTIPQQQNSFEVLPIEDLTTQEVTAEETEATRNRPNTVSSTPQAPSRHETPKAINKNNDKAPEISTQDDEMVYYTDDEEPSTINDEDTQLAPSTLIEQQQKNSKVDTTPNTPQYTTDMLPSKHAPKSNSRSQPVTPSRPTSMLPSKHAPITSSKSQPVTPARLGSKVLKPASTGKKPWTPTPTPRTTNGPSGSPARTPTTSIRLPSLLNNSRTNYSELRESQMGSTISFPESMRTSNLNIPDSSLILQTQIEEATQVDSPGQQQAPGHNPLTDDNSDLSMDIEDINVHSDNTNY</sequence>
<feature type="compositionally biased region" description="Low complexity" evidence="1">
    <location>
        <begin position="871"/>
        <end position="893"/>
    </location>
</feature>
<dbReference type="RefSeq" id="XP_001384171.2">
    <property type="nucleotide sequence ID" value="XM_001384134.1"/>
</dbReference>
<proteinExistence type="predicted"/>
<gene>
    <name evidence="3" type="ORF">PICST_33080</name>
    <name evidence="2" type="ORF">PICST_67610</name>
</gene>
<feature type="region of interest" description="Disordered" evidence="1">
    <location>
        <begin position="954"/>
        <end position="979"/>
    </location>
</feature>
<feature type="compositionally biased region" description="Basic and acidic residues" evidence="1">
    <location>
        <begin position="155"/>
        <end position="171"/>
    </location>
</feature>
<feature type="compositionally biased region" description="Basic and acidic residues" evidence="1">
    <location>
        <begin position="31"/>
        <end position="44"/>
    </location>
</feature>
<feature type="compositionally biased region" description="Polar residues" evidence="1">
    <location>
        <begin position="172"/>
        <end position="184"/>
    </location>
</feature>
<dbReference type="EMBL" id="CP000500">
    <property type="protein sequence ID" value="ABN67934.2"/>
    <property type="molecule type" value="Genomic_DNA"/>
</dbReference>
<keyword evidence="4" id="KW-1185">Reference proteome</keyword>
<dbReference type="InParanoid" id="A3LTX6"/>
<dbReference type="GeneID" id="4840253"/>
<feature type="compositionally biased region" description="Polar residues" evidence="1">
    <location>
        <begin position="134"/>
        <end position="148"/>
    </location>
</feature>
<dbReference type="KEGG" id="pic:PICST_67610"/>
<dbReference type="Proteomes" id="UP000002258">
    <property type="component" value="Chromosome 6"/>
</dbReference>
<feature type="compositionally biased region" description="Acidic residues" evidence="1">
    <location>
        <begin position="49"/>
        <end position="63"/>
    </location>
</feature>
<feature type="region of interest" description="Disordered" evidence="1">
    <location>
        <begin position="648"/>
        <end position="768"/>
    </location>
</feature>
<dbReference type="HOGENOM" id="CLU_301120_0_0_1"/>
<feature type="compositionally biased region" description="Polar residues" evidence="1">
    <location>
        <begin position="825"/>
        <end position="842"/>
    </location>
</feature>
<evidence type="ECO:0000313" key="3">
    <source>
        <dbReference type="EMBL" id="ABN67934.2"/>
    </source>
</evidence>
<feature type="compositionally biased region" description="Polar residues" evidence="1">
    <location>
        <begin position="648"/>
        <end position="680"/>
    </location>
</feature>
<evidence type="ECO:0000256" key="1">
    <source>
        <dbReference type="SAM" id="MobiDB-lite"/>
    </source>
</evidence>
<feature type="compositionally biased region" description="Polar residues" evidence="1">
    <location>
        <begin position="954"/>
        <end position="965"/>
    </location>
</feature>
<feature type="compositionally biased region" description="Polar residues" evidence="1">
    <location>
        <begin position="796"/>
        <end position="817"/>
    </location>
</feature>
<feature type="compositionally biased region" description="Polar residues" evidence="1">
    <location>
        <begin position="90"/>
        <end position="104"/>
    </location>
</feature>
<feature type="region of interest" description="Disordered" evidence="1">
    <location>
        <begin position="1"/>
        <end position="104"/>
    </location>
</feature>
<name>A3LTX6_PICST</name>
<protein>
    <submittedName>
        <fullName evidence="2">Uncharacterized protein</fullName>
    </submittedName>
</protein>
<organism evidence="2 4">
    <name type="scientific">Scheffersomyces stipitis (strain ATCC 58785 / CBS 6054 / NBRC 10063 / NRRL Y-11545)</name>
    <name type="common">Yeast</name>
    <name type="synonym">Pichia stipitis</name>
    <dbReference type="NCBI Taxonomy" id="322104"/>
    <lineage>
        <taxon>Eukaryota</taxon>
        <taxon>Fungi</taxon>
        <taxon>Dikarya</taxon>
        <taxon>Ascomycota</taxon>
        <taxon>Saccharomycotina</taxon>
        <taxon>Pichiomycetes</taxon>
        <taxon>Debaryomycetaceae</taxon>
        <taxon>Scheffersomyces</taxon>
    </lineage>
</organism>
<dbReference type="AlphaFoldDB" id="A3LTX6"/>
<feature type="region of interest" description="Disordered" evidence="1">
    <location>
        <begin position="796"/>
        <end position="908"/>
    </location>
</feature>
<feature type="compositionally biased region" description="Polar residues" evidence="1">
    <location>
        <begin position="732"/>
        <end position="743"/>
    </location>
</feature>
<evidence type="ECO:0000313" key="2">
    <source>
        <dbReference type="EMBL" id="ABN66142.2"/>
    </source>
</evidence>
<dbReference type="GeneID" id="4838652"/>
<dbReference type="KEGG" id="pic:PICST_33080"/>
<dbReference type="Proteomes" id="UP000002258">
    <property type="component" value="Chromosome 4"/>
</dbReference>
<reference evidence="2 4" key="1">
    <citation type="journal article" date="2007" name="Nat. Biotechnol.">
        <title>Genome sequence of the lignocellulose-bioconverting and xylose-fermenting yeast Pichia stipitis.</title>
        <authorList>
            <person name="Jeffries T.W."/>
            <person name="Grigoriev I.V."/>
            <person name="Grimwood J."/>
            <person name="Laplaza J.M."/>
            <person name="Aerts A."/>
            <person name="Salamov A."/>
            <person name="Schmutz J."/>
            <person name="Lindquist E."/>
            <person name="Dehal P."/>
            <person name="Shapiro H."/>
            <person name="Jin Y.S."/>
            <person name="Passoth V."/>
            <person name="Richardson P.M."/>
        </authorList>
    </citation>
    <scope>NUCLEOTIDE SEQUENCE [LARGE SCALE GENOMIC DNA]</scope>
    <source>
        <strain evidence="4">ATCC 58785 / CBS 6054 / NBRC 10063 / NRRL Y-11545</strain>
        <strain evidence="2">CBS 6054</strain>
    </source>
</reference>
<feature type="region of interest" description="Disordered" evidence="1">
    <location>
        <begin position="131"/>
        <end position="203"/>
    </location>
</feature>
<accession>A3LTX6</accession>
<feature type="compositionally biased region" description="Polar residues" evidence="1">
    <location>
        <begin position="895"/>
        <end position="908"/>
    </location>
</feature>
<feature type="compositionally biased region" description="Basic and acidic residues" evidence="1">
    <location>
        <begin position="745"/>
        <end position="761"/>
    </location>
</feature>
<evidence type="ECO:0000313" key="4">
    <source>
        <dbReference type="Proteomes" id="UP000002258"/>
    </source>
</evidence>
<dbReference type="RefSeq" id="XP_001385963.2">
    <property type="nucleotide sequence ID" value="XM_001385926.1"/>
</dbReference>